<dbReference type="Pfam" id="PF07883">
    <property type="entry name" value="Cupin_2"/>
    <property type="match status" value="1"/>
</dbReference>
<keyword evidence="6" id="KW-1185">Reference proteome</keyword>
<sequence>MSNIVRNPERDDVLAHVASNVRRLRLAAGLSQAALADAAGLSRRMLVNLEGGDTNISLSSLDRLAMALDVTFVEVVSDPLSEPQRIEAVAWRGNHADSHATLLGSASARHDVQLWLWSLAAGERYDAEPDPEGWQEMVYVIEGRLQITLEEGTKTIGAGDFAIYSSAQPYAYLAMDGEAARFIRNVVT</sequence>
<dbReference type="SMART" id="SM00530">
    <property type="entry name" value="HTH_XRE"/>
    <property type="match status" value="1"/>
</dbReference>
<dbReference type="InterPro" id="IPR050807">
    <property type="entry name" value="TransReg_Diox_bact_type"/>
</dbReference>
<keyword evidence="3" id="KW-0804">Transcription</keyword>
<proteinExistence type="predicted"/>
<dbReference type="SUPFAM" id="SSF47413">
    <property type="entry name" value="lambda repressor-like DNA-binding domains"/>
    <property type="match status" value="1"/>
</dbReference>
<dbReference type="InterPro" id="IPR014710">
    <property type="entry name" value="RmlC-like_jellyroll"/>
</dbReference>
<dbReference type="PANTHER" id="PTHR46797:SF23">
    <property type="entry name" value="HTH-TYPE TRANSCRIPTIONAL REGULATOR SUTR"/>
    <property type="match status" value="1"/>
</dbReference>
<dbReference type="PANTHER" id="PTHR46797">
    <property type="entry name" value="HTH-TYPE TRANSCRIPTIONAL REGULATOR"/>
    <property type="match status" value="1"/>
</dbReference>
<dbReference type="Gene3D" id="2.60.120.10">
    <property type="entry name" value="Jelly Rolls"/>
    <property type="match status" value="1"/>
</dbReference>
<name>A0ABU8X2R1_9BURK</name>
<dbReference type="PROSITE" id="PS50943">
    <property type="entry name" value="HTH_CROC1"/>
    <property type="match status" value="1"/>
</dbReference>
<keyword evidence="2" id="KW-0238">DNA-binding</keyword>
<dbReference type="CDD" id="cd00093">
    <property type="entry name" value="HTH_XRE"/>
    <property type="match status" value="1"/>
</dbReference>
<dbReference type="CDD" id="cd02209">
    <property type="entry name" value="cupin_XRE_C"/>
    <property type="match status" value="1"/>
</dbReference>
<dbReference type="SUPFAM" id="SSF51182">
    <property type="entry name" value="RmlC-like cupins"/>
    <property type="match status" value="1"/>
</dbReference>
<reference evidence="5 6" key="1">
    <citation type="submission" date="2024-03" db="EMBL/GenBank/DDBJ databases">
        <title>Novel species of the genus Variovorax.</title>
        <authorList>
            <person name="Liu Q."/>
            <person name="Xin Y.-H."/>
        </authorList>
    </citation>
    <scope>NUCLEOTIDE SEQUENCE [LARGE SCALE GENOMIC DNA]</scope>
    <source>
        <strain evidence="5 6">KACC 18901</strain>
    </source>
</reference>
<organism evidence="5 6">
    <name type="scientific">Variovorax robiniae</name>
    <dbReference type="NCBI Taxonomy" id="1836199"/>
    <lineage>
        <taxon>Bacteria</taxon>
        <taxon>Pseudomonadati</taxon>
        <taxon>Pseudomonadota</taxon>
        <taxon>Betaproteobacteria</taxon>
        <taxon>Burkholderiales</taxon>
        <taxon>Comamonadaceae</taxon>
        <taxon>Variovorax</taxon>
    </lineage>
</organism>
<dbReference type="Proteomes" id="UP001367030">
    <property type="component" value="Unassembled WGS sequence"/>
</dbReference>
<dbReference type="EMBL" id="JBBKZS010000001">
    <property type="protein sequence ID" value="MEJ8853298.1"/>
    <property type="molecule type" value="Genomic_DNA"/>
</dbReference>
<evidence type="ECO:0000313" key="6">
    <source>
        <dbReference type="Proteomes" id="UP001367030"/>
    </source>
</evidence>
<dbReference type="InterPro" id="IPR013096">
    <property type="entry name" value="Cupin_2"/>
</dbReference>
<evidence type="ECO:0000256" key="1">
    <source>
        <dbReference type="ARBA" id="ARBA00023015"/>
    </source>
</evidence>
<evidence type="ECO:0000313" key="5">
    <source>
        <dbReference type="EMBL" id="MEJ8853298.1"/>
    </source>
</evidence>
<feature type="domain" description="HTH cro/C1-type" evidence="4">
    <location>
        <begin position="21"/>
        <end position="75"/>
    </location>
</feature>
<gene>
    <name evidence="5" type="ORF">WKW79_01885</name>
</gene>
<dbReference type="Gene3D" id="1.10.260.40">
    <property type="entry name" value="lambda repressor-like DNA-binding domains"/>
    <property type="match status" value="1"/>
</dbReference>
<protein>
    <submittedName>
        <fullName evidence="5">XRE family transcriptional regulator</fullName>
    </submittedName>
</protein>
<keyword evidence="1" id="KW-0805">Transcription regulation</keyword>
<evidence type="ECO:0000259" key="4">
    <source>
        <dbReference type="PROSITE" id="PS50943"/>
    </source>
</evidence>
<evidence type="ECO:0000256" key="3">
    <source>
        <dbReference type="ARBA" id="ARBA00023163"/>
    </source>
</evidence>
<dbReference type="InterPro" id="IPR010982">
    <property type="entry name" value="Lambda_DNA-bd_dom_sf"/>
</dbReference>
<accession>A0ABU8X2R1</accession>
<evidence type="ECO:0000256" key="2">
    <source>
        <dbReference type="ARBA" id="ARBA00023125"/>
    </source>
</evidence>
<dbReference type="Pfam" id="PF01381">
    <property type="entry name" value="HTH_3"/>
    <property type="match status" value="1"/>
</dbReference>
<comment type="caution">
    <text evidence="5">The sequence shown here is derived from an EMBL/GenBank/DDBJ whole genome shotgun (WGS) entry which is preliminary data.</text>
</comment>
<dbReference type="RefSeq" id="WP_340333397.1">
    <property type="nucleotide sequence ID" value="NZ_JBBKZS010000001.1"/>
</dbReference>
<dbReference type="InterPro" id="IPR011051">
    <property type="entry name" value="RmlC_Cupin_sf"/>
</dbReference>
<dbReference type="InterPro" id="IPR001387">
    <property type="entry name" value="Cro/C1-type_HTH"/>
</dbReference>